<dbReference type="AlphaFoldDB" id="A0A7J6P9K5"/>
<evidence type="ECO:0000313" key="2">
    <source>
        <dbReference type="EMBL" id="KAF4692775.1"/>
    </source>
</evidence>
<comment type="caution">
    <text evidence="2">The sequence shown here is derived from an EMBL/GenBank/DDBJ whole genome shotgun (WGS) entry which is preliminary data.</text>
</comment>
<sequence length="98" mass="10624">MQHHCDTARGKRSGKPASHRSAEIGTPGRICSGHDRRTGNGPRPPLDGDCDSICSEGRGDNAHLPRGSDREAAFRKQSTIIEDAHHRPQRPGPLVRAT</sequence>
<organism evidence="2 3">
    <name type="scientific">Perkinsus olseni</name>
    <name type="common">Perkinsus atlanticus</name>
    <dbReference type="NCBI Taxonomy" id="32597"/>
    <lineage>
        <taxon>Eukaryota</taxon>
        <taxon>Sar</taxon>
        <taxon>Alveolata</taxon>
        <taxon>Perkinsozoa</taxon>
        <taxon>Perkinsea</taxon>
        <taxon>Perkinsida</taxon>
        <taxon>Perkinsidae</taxon>
        <taxon>Perkinsus</taxon>
    </lineage>
</organism>
<name>A0A7J6P9K5_PEROL</name>
<reference evidence="2 3" key="1">
    <citation type="submission" date="2020-04" db="EMBL/GenBank/DDBJ databases">
        <title>Perkinsus olseni comparative genomics.</title>
        <authorList>
            <person name="Bogema D.R."/>
        </authorList>
    </citation>
    <scope>NUCLEOTIDE SEQUENCE [LARGE SCALE GENOMIC DNA]</scope>
    <source>
        <strain evidence="2">00978-12</strain>
    </source>
</reference>
<feature type="region of interest" description="Disordered" evidence="1">
    <location>
        <begin position="1"/>
        <end position="72"/>
    </location>
</feature>
<dbReference type="Proteomes" id="UP000541610">
    <property type="component" value="Unassembled WGS sequence"/>
</dbReference>
<evidence type="ECO:0000256" key="1">
    <source>
        <dbReference type="SAM" id="MobiDB-lite"/>
    </source>
</evidence>
<gene>
    <name evidence="2" type="ORF">FOZ60_012677</name>
</gene>
<proteinExistence type="predicted"/>
<evidence type="ECO:0000313" key="3">
    <source>
        <dbReference type="Proteomes" id="UP000541610"/>
    </source>
</evidence>
<accession>A0A7J6P9K5</accession>
<feature type="compositionally biased region" description="Basic and acidic residues" evidence="1">
    <location>
        <begin position="57"/>
        <end position="72"/>
    </location>
</feature>
<protein>
    <submittedName>
        <fullName evidence="2">Uncharacterized protein</fullName>
    </submittedName>
</protein>
<dbReference type="EMBL" id="JABANP010000055">
    <property type="protein sequence ID" value="KAF4692775.1"/>
    <property type="molecule type" value="Genomic_DNA"/>
</dbReference>